<keyword evidence="4" id="KW-0175">Coiled coil</keyword>
<keyword evidence="3" id="KW-0067">ATP-binding</keyword>
<dbReference type="Pfam" id="PF06479">
    <property type="entry name" value="Ribonuc_2-5A"/>
    <property type="match status" value="1"/>
</dbReference>
<feature type="domain" description="Protein kinase" evidence="5">
    <location>
        <begin position="61"/>
        <end position="336"/>
    </location>
</feature>
<dbReference type="InterPro" id="IPR045133">
    <property type="entry name" value="IRE1/2-like"/>
</dbReference>
<keyword evidence="2" id="KW-0547">Nucleotide-binding</keyword>
<dbReference type="InterPro" id="IPR011009">
    <property type="entry name" value="Kinase-like_dom_sf"/>
</dbReference>
<dbReference type="InterPro" id="IPR000719">
    <property type="entry name" value="Prot_kinase_dom"/>
</dbReference>
<evidence type="ECO:0000313" key="7">
    <source>
        <dbReference type="Proteomes" id="UP000001554"/>
    </source>
</evidence>
<dbReference type="GeneID" id="118416676"/>
<reference evidence="7" key="1">
    <citation type="journal article" date="2020" name="Nat. Ecol. Evol.">
        <title>Deeply conserved synteny resolves early events in vertebrate evolution.</title>
        <authorList>
            <person name="Simakov O."/>
            <person name="Marletaz F."/>
            <person name="Yue J.X."/>
            <person name="O'Connell B."/>
            <person name="Jenkins J."/>
            <person name="Brandt A."/>
            <person name="Calef R."/>
            <person name="Tung C.H."/>
            <person name="Huang T.K."/>
            <person name="Schmutz J."/>
            <person name="Satoh N."/>
            <person name="Yu J.K."/>
            <person name="Putnam N.H."/>
            <person name="Green R.E."/>
            <person name="Rokhsar D.S."/>
        </authorList>
    </citation>
    <scope>NUCLEOTIDE SEQUENCE [LARGE SCALE GENOMIC DNA]</scope>
    <source>
        <strain evidence="7">S238N-H82</strain>
    </source>
</reference>
<accession>A0A9J7MR57</accession>
<dbReference type="RefSeq" id="XP_035677747.1">
    <property type="nucleotide sequence ID" value="XM_035821854.1"/>
</dbReference>
<dbReference type="PROSITE" id="PS00109">
    <property type="entry name" value="PROTEIN_KINASE_TYR"/>
    <property type="match status" value="1"/>
</dbReference>
<feature type="coiled-coil region" evidence="4">
    <location>
        <begin position="404"/>
        <end position="431"/>
    </location>
</feature>
<dbReference type="PROSITE" id="PS51392">
    <property type="entry name" value="KEN"/>
    <property type="match status" value="1"/>
</dbReference>
<dbReference type="GO" id="GO:0006397">
    <property type="term" value="P:mRNA processing"/>
    <property type="evidence" value="ECO:0007669"/>
    <property type="project" value="InterPro"/>
</dbReference>
<gene>
    <name evidence="8" type="primary">LOC118416676</name>
</gene>
<dbReference type="OMA" id="MEIYAFI"/>
<dbReference type="GO" id="GO:0070059">
    <property type="term" value="P:intrinsic apoptotic signaling pathway in response to endoplasmic reticulum stress"/>
    <property type="evidence" value="ECO:0000318"/>
    <property type="project" value="GO_Central"/>
</dbReference>
<dbReference type="PANTHER" id="PTHR13954:SF6">
    <property type="entry name" value="NON-SPECIFIC SERINE_THREONINE PROTEIN KINASE"/>
    <property type="match status" value="1"/>
</dbReference>
<evidence type="ECO:0000256" key="2">
    <source>
        <dbReference type="ARBA" id="ARBA00022741"/>
    </source>
</evidence>
<protein>
    <submittedName>
        <fullName evidence="8">Serine/threonine-protein kinase/endoribonuclease ire-1-like</fullName>
    </submittedName>
</protein>
<dbReference type="PROSITE" id="PS50011">
    <property type="entry name" value="PROTEIN_KINASE_DOM"/>
    <property type="match status" value="1"/>
</dbReference>
<dbReference type="Pfam" id="PF00069">
    <property type="entry name" value="Pkinase"/>
    <property type="match status" value="1"/>
</dbReference>
<organism evidence="7 8">
    <name type="scientific">Branchiostoma floridae</name>
    <name type="common">Florida lancelet</name>
    <name type="synonym">Amphioxus</name>
    <dbReference type="NCBI Taxonomy" id="7739"/>
    <lineage>
        <taxon>Eukaryota</taxon>
        <taxon>Metazoa</taxon>
        <taxon>Chordata</taxon>
        <taxon>Cephalochordata</taxon>
        <taxon>Leptocardii</taxon>
        <taxon>Amphioxiformes</taxon>
        <taxon>Branchiostomatidae</taxon>
        <taxon>Branchiostoma</taxon>
    </lineage>
</organism>
<evidence type="ECO:0000256" key="4">
    <source>
        <dbReference type="SAM" id="Coils"/>
    </source>
</evidence>
<dbReference type="PANTHER" id="PTHR13954">
    <property type="entry name" value="IRE1-RELATED"/>
    <property type="match status" value="1"/>
</dbReference>
<dbReference type="InterPro" id="IPR010513">
    <property type="entry name" value="KEN_dom"/>
</dbReference>
<evidence type="ECO:0000259" key="6">
    <source>
        <dbReference type="PROSITE" id="PS51392"/>
    </source>
</evidence>
<evidence type="ECO:0000313" key="8">
    <source>
        <dbReference type="RefSeq" id="XP_035677747.1"/>
    </source>
</evidence>
<dbReference type="GO" id="GO:0005783">
    <property type="term" value="C:endoplasmic reticulum"/>
    <property type="evidence" value="ECO:0000318"/>
    <property type="project" value="GO_Central"/>
</dbReference>
<dbReference type="Proteomes" id="UP000001554">
    <property type="component" value="Chromosome 5"/>
</dbReference>
<dbReference type="Gene3D" id="1.20.1440.180">
    <property type="entry name" value="KEN domain"/>
    <property type="match status" value="1"/>
</dbReference>
<evidence type="ECO:0000256" key="3">
    <source>
        <dbReference type="ARBA" id="ARBA00022840"/>
    </source>
</evidence>
<keyword evidence="7" id="KW-1185">Reference proteome</keyword>
<evidence type="ECO:0000256" key="1">
    <source>
        <dbReference type="ARBA" id="ARBA00022729"/>
    </source>
</evidence>
<dbReference type="SUPFAM" id="SSF56112">
    <property type="entry name" value="Protein kinase-like (PK-like)"/>
    <property type="match status" value="1"/>
</dbReference>
<dbReference type="KEGG" id="bfo:118416676"/>
<sequence length="473" mass="54798">MLHHNIHKLRPWQIEREKQVTKKGKVHDSTEESTNFTVIGTNTDHTKWWKSATWGSKLKELSSMKSEQCKIVGPLRMCTDKEFCLRTDKREGINTYLGIMDGKGAVAVKQFDRTNADSVRKCKQELSILAIQGNREHIIRHYHYAREKMYRYLALELPEHTLQEYVQLLKEQNELHSKARLIIHQIVEGLQSLHEGPRPILHRDLCPANVVLNAKLCVKLTGFGNSNILQKEVPIQDYNEGTPCWKAKESLCYSTCSKESDIQATGMLVYFVLSGGLHPYGELDQPHIVEENIKMGQPTGLPLIDDQEARDMIEWMLEDNSAYRPDVNQILNHPFLEQWNNGKRMEFLERVGNQPEVASGKDNSSTLWAINNKCNKTCTCVGDWKNKVDEKLLTESTRPYNQSVGDLLRLIRNVRQHYQELSEELQELVDDKYFLRLFPSLVVHIYKILRKRALADGSWAKRKSLQRYFIPKS</sequence>
<dbReference type="GO" id="GO:0004521">
    <property type="term" value="F:RNA endonuclease activity"/>
    <property type="evidence" value="ECO:0000318"/>
    <property type="project" value="GO_Central"/>
</dbReference>
<dbReference type="InterPro" id="IPR038357">
    <property type="entry name" value="KEN_sf"/>
</dbReference>
<keyword evidence="1" id="KW-0732">Signal</keyword>
<dbReference type="Gene3D" id="1.10.510.10">
    <property type="entry name" value="Transferase(Phosphotransferase) domain 1"/>
    <property type="match status" value="1"/>
</dbReference>
<dbReference type="GO" id="GO:0051082">
    <property type="term" value="F:unfolded protein binding"/>
    <property type="evidence" value="ECO:0000318"/>
    <property type="project" value="GO_Central"/>
</dbReference>
<feature type="domain" description="KEN" evidence="6">
    <location>
        <begin position="341"/>
        <end position="471"/>
    </location>
</feature>
<reference evidence="8" key="2">
    <citation type="submission" date="2025-08" db="UniProtKB">
        <authorList>
            <consortium name="RefSeq"/>
        </authorList>
    </citation>
    <scope>IDENTIFICATION</scope>
    <source>
        <strain evidence="8">S238N-H82</strain>
        <tissue evidence="8">Testes</tissue>
    </source>
</reference>
<dbReference type="InterPro" id="IPR008266">
    <property type="entry name" value="Tyr_kinase_AS"/>
</dbReference>
<evidence type="ECO:0000259" key="5">
    <source>
        <dbReference type="PROSITE" id="PS50011"/>
    </source>
</evidence>
<proteinExistence type="predicted"/>
<name>A0A9J7MR57_BRAFL</name>
<dbReference type="OrthoDB" id="63989at2759"/>
<dbReference type="GO" id="GO:0036498">
    <property type="term" value="P:IRE1-mediated unfolded protein response"/>
    <property type="evidence" value="ECO:0000318"/>
    <property type="project" value="GO_Central"/>
</dbReference>
<dbReference type="SMART" id="SM00580">
    <property type="entry name" value="PUG"/>
    <property type="match status" value="1"/>
</dbReference>
<dbReference type="GO" id="GO:0004674">
    <property type="term" value="F:protein serine/threonine kinase activity"/>
    <property type="evidence" value="ECO:0000318"/>
    <property type="project" value="GO_Central"/>
</dbReference>
<dbReference type="GO" id="GO:0005524">
    <property type="term" value="F:ATP binding"/>
    <property type="evidence" value="ECO:0007669"/>
    <property type="project" value="UniProtKB-KW"/>
</dbReference>
<dbReference type="AlphaFoldDB" id="A0A9J7MR57"/>